<organism evidence="1 2">
    <name type="scientific">Chryseobacterium aquifrigidense</name>
    <dbReference type="NCBI Taxonomy" id="558021"/>
    <lineage>
        <taxon>Bacteria</taxon>
        <taxon>Pseudomonadati</taxon>
        <taxon>Bacteroidota</taxon>
        <taxon>Flavobacteriia</taxon>
        <taxon>Flavobacteriales</taxon>
        <taxon>Weeksellaceae</taxon>
        <taxon>Chryseobacterium group</taxon>
        <taxon>Chryseobacterium</taxon>
    </lineage>
</organism>
<proteinExistence type="predicted"/>
<keyword evidence="2" id="KW-1185">Reference proteome</keyword>
<gene>
    <name evidence="1" type="ORF">FB551_1191</name>
</gene>
<dbReference type="EMBL" id="VFPD01000001">
    <property type="protein sequence ID" value="TQM21502.1"/>
    <property type="molecule type" value="Genomic_DNA"/>
</dbReference>
<reference evidence="1 2" key="1">
    <citation type="submission" date="2019-06" db="EMBL/GenBank/DDBJ databases">
        <title>Sorghum-associated microbial communities from plants grown in Nebraska, USA.</title>
        <authorList>
            <person name="Schachtman D."/>
        </authorList>
    </citation>
    <scope>NUCLEOTIDE SEQUENCE [LARGE SCALE GENOMIC DNA]</scope>
    <source>
        <strain evidence="1 2">110</strain>
    </source>
</reference>
<dbReference type="Proteomes" id="UP000316437">
    <property type="component" value="Unassembled WGS sequence"/>
</dbReference>
<name>A0A543EIW3_9FLAO</name>
<protein>
    <submittedName>
        <fullName evidence="1">Uncharacterized protein</fullName>
    </submittedName>
</protein>
<evidence type="ECO:0000313" key="2">
    <source>
        <dbReference type="Proteomes" id="UP000316437"/>
    </source>
</evidence>
<evidence type="ECO:0000313" key="1">
    <source>
        <dbReference type="EMBL" id="TQM21502.1"/>
    </source>
</evidence>
<comment type="caution">
    <text evidence="1">The sequence shown here is derived from an EMBL/GenBank/DDBJ whole genome shotgun (WGS) entry which is preliminary data.</text>
</comment>
<sequence length="46" mass="5373">MIKKKLSKKHLKTLINRHFLTLASILQNNSSLIERLSDTQIVKLKK</sequence>
<accession>A0A543EIW3</accession>
<dbReference type="AlphaFoldDB" id="A0A543EIW3"/>